<keyword evidence="3" id="KW-1185">Reference proteome</keyword>
<gene>
    <name evidence="2" type="ORF">Pma05_11820</name>
</gene>
<feature type="domain" description="TadE-like" evidence="1">
    <location>
        <begin position="13"/>
        <end position="54"/>
    </location>
</feature>
<dbReference type="InterPro" id="IPR012495">
    <property type="entry name" value="TadE-like_dom"/>
</dbReference>
<accession>A0ABQ4EJ12</accession>
<evidence type="ECO:0000259" key="1">
    <source>
        <dbReference type="Pfam" id="PF07811"/>
    </source>
</evidence>
<proteinExistence type="predicted"/>
<name>A0ABQ4EJ12_9ACTN</name>
<evidence type="ECO:0000313" key="2">
    <source>
        <dbReference type="EMBL" id="GIG94609.1"/>
    </source>
</evidence>
<sequence length="131" mass="13268">MTRPGKRSSSDRGAATVEVTLAMPLLGLLLLLIVQFAFWAHATHVAQAAANQGVQTARAYGSTASAGVDDTNAILDQTAGSILVNRSVTANNTATTSTVTVTGNAAAVVPGLSLPITVSVTAPREKVPGMP</sequence>
<evidence type="ECO:0000313" key="3">
    <source>
        <dbReference type="Proteomes" id="UP000621500"/>
    </source>
</evidence>
<dbReference type="Proteomes" id="UP000621500">
    <property type="component" value="Unassembled WGS sequence"/>
</dbReference>
<dbReference type="Pfam" id="PF07811">
    <property type="entry name" value="TadE"/>
    <property type="match status" value="1"/>
</dbReference>
<dbReference type="RefSeq" id="WP_203856259.1">
    <property type="nucleotide sequence ID" value="NZ_BAAAZQ010000005.1"/>
</dbReference>
<reference evidence="2 3" key="1">
    <citation type="submission" date="2021-01" db="EMBL/GenBank/DDBJ databases">
        <title>Whole genome shotgun sequence of Plantactinospora mayteni NBRC 109088.</title>
        <authorList>
            <person name="Komaki H."/>
            <person name="Tamura T."/>
        </authorList>
    </citation>
    <scope>NUCLEOTIDE SEQUENCE [LARGE SCALE GENOMIC DNA]</scope>
    <source>
        <strain evidence="2 3">NBRC 109088</strain>
    </source>
</reference>
<dbReference type="EMBL" id="BONX01000007">
    <property type="protein sequence ID" value="GIG94609.1"/>
    <property type="molecule type" value="Genomic_DNA"/>
</dbReference>
<comment type="caution">
    <text evidence="2">The sequence shown here is derived from an EMBL/GenBank/DDBJ whole genome shotgun (WGS) entry which is preliminary data.</text>
</comment>
<organism evidence="2 3">
    <name type="scientific">Plantactinospora mayteni</name>
    <dbReference type="NCBI Taxonomy" id="566021"/>
    <lineage>
        <taxon>Bacteria</taxon>
        <taxon>Bacillati</taxon>
        <taxon>Actinomycetota</taxon>
        <taxon>Actinomycetes</taxon>
        <taxon>Micromonosporales</taxon>
        <taxon>Micromonosporaceae</taxon>
        <taxon>Plantactinospora</taxon>
    </lineage>
</organism>
<protein>
    <recommendedName>
        <fullName evidence="1">TadE-like domain-containing protein</fullName>
    </recommendedName>
</protein>